<dbReference type="SUPFAM" id="SSF55271">
    <property type="entry name" value="DNA repair protein MutS, domain I"/>
    <property type="match status" value="1"/>
</dbReference>
<evidence type="ECO:0000256" key="6">
    <source>
        <dbReference type="ARBA" id="ARBA00022840"/>
    </source>
</evidence>
<evidence type="ECO:0000256" key="4">
    <source>
        <dbReference type="ARBA" id="ARBA00022741"/>
    </source>
</evidence>
<dbReference type="SUPFAM" id="SSF52540">
    <property type="entry name" value="P-loop containing nucleoside triphosphate hydrolases"/>
    <property type="match status" value="1"/>
</dbReference>
<feature type="compositionally biased region" description="Polar residues" evidence="12">
    <location>
        <begin position="32"/>
        <end position="46"/>
    </location>
</feature>
<feature type="compositionally biased region" description="Polar residues" evidence="12">
    <location>
        <begin position="117"/>
        <end position="126"/>
    </location>
</feature>
<gene>
    <name evidence="14" type="ORF">ZYGR_0AK07540</name>
</gene>
<keyword evidence="8" id="KW-0234">DNA repair</keyword>
<comment type="caution">
    <text evidence="14">The sequence shown here is derived from an EMBL/GenBank/DDBJ whole genome shotgun (WGS) entry which is preliminary data.</text>
</comment>
<dbReference type="InterPro" id="IPR000432">
    <property type="entry name" value="DNA_mismatch_repair_MutS_C"/>
</dbReference>
<dbReference type="GO" id="GO:0006312">
    <property type="term" value="P:mitotic recombination"/>
    <property type="evidence" value="ECO:0007669"/>
    <property type="project" value="TreeGrafter"/>
</dbReference>
<feature type="compositionally biased region" description="Basic and acidic residues" evidence="12">
    <location>
        <begin position="76"/>
        <end position="91"/>
    </location>
</feature>
<dbReference type="Gene3D" id="3.40.50.300">
    <property type="entry name" value="P-loop containing nucleotide triphosphate hydrolases"/>
    <property type="match status" value="1"/>
</dbReference>
<evidence type="ECO:0000256" key="10">
    <source>
        <dbReference type="ARBA" id="ARBA00029792"/>
    </source>
</evidence>
<accession>A0A1Q3AEZ1</accession>
<dbReference type="PROSITE" id="PS00486">
    <property type="entry name" value="DNA_MISMATCH_REPAIR_2"/>
    <property type="match status" value="1"/>
</dbReference>
<dbReference type="Pfam" id="PF05190">
    <property type="entry name" value="MutS_IV"/>
    <property type="match status" value="1"/>
</dbReference>
<dbReference type="PIRSF" id="PIRSF037677">
    <property type="entry name" value="DNA_mis_repair_Msh6"/>
    <property type="match status" value="1"/>
</dbReference>
<dbReference type="GO" id="GO:0140664">
    <property type="term" value="F:ATP-dependent DNA damage sensor activity"/>
    <property type="evidence" value="ECO:0007669"/>
    <property type="project" value="InterPro"/>
</dbReference>
<sequence length="1009" mass="115927">MAIQPTISKFFKSVSKADSKVIKTGETVGKPNGSTQEDADGSSESTNRSRKIDLRANDDVNGDTKRTRLAPKRKIEKLAESEEDSPKNDEKEYNEEEQEEYEVEEEEVKPKKKKTTSARSFKTSSRLTPLDQQVKELKLKNLDKLLVVRVGYKYKCFAQDAIIASRVLHIKLVPGKFTLDDSDPQDLQHKQFAYCSFPDSRINVHLVRLVTQNFKVGIVEQVETSALKKYSADSTKSTVFERKVTTTVSKATYGINNTVESDKKRILGDTSSIWALDVECCNDGIYHYWLVSVDLNNGEVVYDKFEEQTHSTNQLELRMKYLEPVELITYRSLPDPVIKVLQRANNDSLRMEDRKEAELPQIEGLKQHLNLPTEIFKLISALFGCLKDYKNEELLLIASNYKPFSSKTHMLLNSNALESLDIFTNGGGKGSLFWVLDHTRTAFGYRQLREWISKPLLNRTDIEDRLDAIECVKEEVHNIFFESLNQILKNTPDLLRTLNRIAYGRTSRKEVYFFLKQLSLFGSHFSTHSAYINAEIGSSNSVLHQRSKLLAELLQEMANFLDTSQMPYLMSMINVSAVMEKDMERHVTGFFNLNNYDNSEVIIQRQREIGSVQDELNEELHRIQKILGRPYLKYKDEVEYLIEVRNSQLKNLPPDWIKINNTKMVSRFHTPNTIKLVERLQYHKDMLCNEAEAEYKRFLRKVTEEYQPLKKFIRNIGIYDSLLALAATSCNANYVRPIFTNGKQYINAANARNPVIESLDVNYVSNDIRMSEENGRVLIITGPNMGGKSSYVRQVALLVVLAQIGSFVPADHLELSIFDNIFTRIGAYDNLLRGESTFKVELLELMHIIKNCTGNSLLLLDEVGRGTSTEDGKAIAFTVLQYFLTLRECPFILFTTHYSMSGLPNPDILRHYHMDFVEERKPGENWPSVVFLYKLKEGFAHNSYGLNVAKLANLDRDIINRAYEISERMRADYERIQSLEFPWRIKEIISSPSISINQKLAKLIDLNAK</sequence>
<dbReference type="Gene3D" id="1.10.1420.10">
    <property type="match status" value="2"/>
</dbReference>
<dbReference type="InterPro" id="IPR036678">
    <property type="entry name" value="MutS_con_dom_sf"/>
</dbReference>
<name>A0A1Q3AEZ1_ZYGRO</name>
<dbReference type="EMBL" id="BDGX01000037">
    <property type="protein sequence ID" value="GAV54252.1"/>
    <property type="molecule type" value="Genomic_DNA"/>
</dbReference>
<keyword evidence="9" id="KW-0539">Nucleus</keyword>
<dbReference type="InterPro" id="IPR027417">
    <property type="entry name" value="P-loop_NTPase"/>
</dbReference>
<dbReference type="OrthoDB" id="121051at2759"/>
<evidence type="ECO:0000256" key="8">
    <source>
        <dbReference type="ARBA" id="ARBA00023204"/>
    </source>
</evidence>
<dbReference type="Gene3D" id="3.40.1170.10">
    <property type="entry name" value="DNA repair protein MutS, domain I"/>
    <property type="match status" value="1"/>
</dbReference>
<evidence type="ECO:0000256" key="11">
    <source>
        <dbReference type="ARBA" id="ARBA00073774"/>
    </source>
</evidence>
<evidence type="ECO:0000256" key="7">
    <source>
        <dbReference type="ARBA" id="ARBA00023125"/>
    </source>
</evidence>
<keyword evidence="6" id="KW-0067">ATP-binding</keyword>
<proteinExistence type="inferred from homology"/>
<comment type="subcellular location">
    <subcellularLocation>
        <location evidence="1">Nucleus</location>
    </subcellularLocation>
</comment>
<dbReference type="Pfam" id="PF05192">
    <property type="entry name" value="MutS_III"/>
    <property type="match status" value="1"/>
</dbReference>
<evidence type="ECO:0000256" key="5">
    <source>
        <dbReference type="ARBA" id="ARBA00022763"/>
    </source>
</evidence>
<evidence type="ECO:0000256" key="2">
    <source>
        <dbReference type="ARBA" id="ARBA00007094"/>
    </source>
</evidence>
<dbReference type="InterPro" id="IPR007861">
    <property type="entry name" value="DNA_mismatch_repair_MutS_clamp"/>
</dbReference>
<dbReference type="SMART" id="SM00533">
    <property type="entry name" value="MUTSd"/>
    <property type="match status" value="1"/>
</dbReference>
<feature type="domain" description="DNA mismatch repair proteins mutS family" evidence="13">
    <location>
        <begin position="856"/>
        <end position="872"/>
    </location>
</feature>
<dbReference type="InterPro" id="IPR007696">
    <property type="entry name" value="DNA_mismatch_repair_MutS_core"/>
</dbReference>
<dbReference type="AlphaFoldDB" id="A0A1Q3AEZ1"/>
<feature type="compositionally biased region" description="Acidic residues" evidence="12">
    <location>
        <begin position="92"/>
        <end position="107"/>
    </location>
</feature>
<dbReference type="GO" id="GO:0005634">
    <property type="term" value="C:nucleus"/>
    <property type="evidence" value="ECO:0007669"/>
    <property type="project" value="UniProtKB-SubCell"/>
</dbReference>
<feature type="compositionally biased region" description="Basic and acidic residues" evidence="12">
    <location>
        <begin position="50"/>
        <end position="66"/>
    </location>
</feature>
<organism evidence="14 15">
    <name type="scientific">Zygosaccharomyces rouxii</name>
    <dbReference type="NCBI Taxonomy" id="4956"/>
    <lineage>
        <taxon>Eukaryota</taxon>
        <taxon>Fungi</taxon>
        <taxon>Dikarya</taxon>
        <taxon>Ascomycota</taxon>
        <taxon>Saccharomycotina</taxon>
        <taxon>Saccharomycetes</taxon>
        <taxon>Saccharomycetales</taxon>
        <taxon>Saccharomycetaceae</taxon>
        <taxon>Zygosaccharomyces</taxon>
    </lineage>
</organism>
<dbReference type="InterPro" id="IPR007695">
    <property type="entry name" value="DNA_mismatch_repair_MutS-lik_N"/>
</dbReference>
<evidence type="ECO:0000256" key="1">
    <source>
        <dbReference type="ARBA" id="ARBA00004123"/>
    </source>
</evidence>
<protein>
    <recommendedName>
        <fullName evidence="3 11">DNA mismatch repair protein MSH3</fullName>
    </recommendedName>
    <alternativeName>
        <fullName evidence="3 11">DNA mismatch repair protein MSH3</fullName>
    </alternativeName>
    <alternativeName>
        <fullName evidence="10">MutS protein homolog 3</fullName>
    </alternativeName>
</protein>
<evidence type="ECO:0000256" key="3">
    <source>
        <dbReference type="ARBA" id="ARBA00022151"/>
    </source>
</evidence>
<keyword evidence="5" id="KW-0227">DNA damage</keyword>
<dbReference type="Pfam" id="PF01624">
    <property type="entry name" value="MutS_I"/>
    <property type="match status" value="1"/>
</dbReference>
<evidence type="ECO:0000256" key="12">
    <source>
        <dbReference type="SAM" id="MobiDB-lite"/>
    </source>
</evidence>
<evidence type="ECO:0000313" key="14">
    <source>
        <dbReference type="EMBL" id="GAV54252.1"/>
    </source>
</evidence>
<dbReference type="SMART" id="SM00534">
    <property type="entry name" value="MUTSac"/>
    <property type="match status" value="1"/>
</dbReference>
<dbReference type="GO" id="GO:0005524">
    <property type="term" value="F:ATP binding"/>
    <property type="evidence" value="ECO:0007669"/>
    <property type="project" value="UniProtKB-KW"/>
</dbReference>
<keyword evidence="4" id="KW-0547">Nucleotide-binding</keyword>
<reference evidence="14 15" key="1">
    <citation type="submission" date="2016-08" db="EMBL/GenBank/DDBJ databases">
        <title>Draft genome sequence of allopolyploid Zygosaccharomyces rouxii.</title>
        <authorList>
            <person name="Watanabe J."/>
            <person name="Uehara K."/>
            <person name="Mogi Y."/>
            <person name="Tsukioka Y."/>
        </authorList>
    </citation>
    <scope>NUCLEOTIDE SEQUENCE [LARGE SCALE GENOMIC DNA]</scope>
    <source>
        <strain evidence="14 15">NBRC 110957</strain>
    </source>
</reference>
<comment type="similarity">
    <text evidence="2">Belongs to the DNA mismatch repair MutS family. MSH3 subfamily.</text>
</comment>
<dbReference type="FunFam" id="3.40.50.300:FF:002852">
    <property type="entry name" value="Mismatch repair protein"/>
    <property type="match status" value="1"/>
</dbReference>
<dbReference type="InterPro" id="IPR036187">
    <property type="entry name" value="DNA_mismatch_repair_MutS_sf"/>
</dbReference>
<evidence type="ECO:0000259" key="13">
    <source>
        <dbReference type="PROSITE" id="PS00486"/>
    </source>
</evidence>
<dbReference type="PANTHER" id="PTHR11361:SF122">
    <property type="entry name" value="DNA MISMATCH REPAIR PROTEIN MSH3"/>
    <property type="match status" value="1"/>
</dbReference>
<dbReference type="InterPro" id="IPR017261">
    <property type="entry name" value="DNA_mismatch_repair_MutS/MSH"/>
</dbReference>
<evidence type="ECO:0000256" key="9">
    <source>
        <dbReference type="ARBA" id="ARBA00023242"/>
    </source>
</evidence>
<dbReference type="Pfam" id="PF00488">
    <property type="entry name" value="MutS_V"/>
    <property type="match status" value="1"/>
</dbReference>
<dbReference type="GO" id="GO:0030983">
    <property type="term" value="F:mismatched DNA binding"/>
    <property type="evidence" value="ECO:0007669"/>
    <property type="project" value="InterPro"/>
</dbReference>
<dbReference type="SUPFAM" id="SSF48334">
    <property type="entry name" value="DNA repair protein MutS, domain III"/>
    <property type="match status" value="1"/>
</dbReference>
<dbReference type="InterPro" id="IPR045076">
    <property type="entry name" value="MutS"/>
</dbReference>
<dbReference type="InterPro" id="IPR016151">
    <property type="entry name" value="DNA_mismatch_repair_MutS_N"/>
</dbReference>
<dbReference type="PANTHER" id="PTHR11361">
    <property type="entry name" value="DNA MISMATCH REPAIR PROTEIN MUTS FAMILY MEMBER"/>
    <property type="match status" value="1"/>
</dbReference>
<keyword evidence="7" id="KW-0238">DNA-binding</keyword>
<dbReference type="Gene3D" id="3.30.420.110">
    <property type="entry name" value="MutS, connector domain"/>
    <property type="match status" value="1"/>
</dbReference>
<dbReference type="Proteomes" id="UP000187013">
    <property type="component" value="Unassembled WGS sequence"/>
</dbReference>
<feature type="region of interest" description="Disordered" evidence="12">
    <location>
        <begin position="14"/>
        <end position="126"/>
    </location>
</feature>
<evidence type="ECO:0000313" key="15">
    <source>
        <dbReference type="Proteomes" id="UP000187013"/>
    </source>
</evidence>
<dbReference type="GO" id="GO:0006298">
    <property type="term" value="P:mismatch repair"/>
    <property type="evidence" value="ECO:0007669"/>
    <property type="project" value="InterPro"/>
</dbReference>